<evidence type="ECO:0000256" key="1">
    <source>
        <dbReference type="SAM" id="Coils"/>
    </source>
</evidence>
<evidence type="ECO:0000313" key="3">
    <source>
        <dbReference type="EMBL" id="GJD77902.1"/>
    </source>
</evidence>
<dbReference type="AlphaFoldDB" id="A0AA37HNA4"/>
<evidence type="ECO:0000313" key="4">
    <source>
        <dbReference type="Proteomes" id="UP001055108"/>
    </source>
</evidence>
<proteinExistence type="predicted"/>
<reference evidence="3" key="1">
    <citation type="journal article" date="2016" name="Front. Microbiol.">
        <title>Genome Sequence of the Piezophilic, Mesophilic Sulfate-Reducing Bacterium Desulfovibrio indicus J2T.</title>
        <authorList>
            <person name="Cao J."/>
            <person name="Maignien L."/>
            <person name="Shao Z."/>
            <person name="Alain K."/>
            <person name="Jebbar M."/>
        </authorList>
    </citation>
    <scope>NUCLEOTIDE SEQUENCE</scope>
    <source>
        <strain evidence="3">NBRC 103626</strain>
    </source>
</reference>
<organism evidence="3 4">
    <name type="scientific">Methylobacterium gregans</name>
    <dbReference type="NCBI Taxonomy" id="374424"/>
    <lineage>
        <taxon>Bacteria</taxon>
        <taxon>Pseudomonadati</taxon>
        <taxon>Pseudomonadota</taxon>
        <taxon>Alphaproteobacteria</taxon>
        <taxon>Hyphomicrobiales</taxon>
        <taxon>Methylobacteriaceae</taxon>
        <taxon>Methylobacterium</taxon>
    </lineage>
</organism>
<dbReference type="GO" id="GO:0035438">
    <property type="term" value="F:cyclic-di-GMP binding"/>
    <property type="evidence" value="ECO:0007669"/>
    <property type="project" value="InterPro"/>
</dbReference>
<accession>A0AA37HNA4</accession>
<dbReference type="Pfam" id="PF07238">
    <property type="entry name" value="PilZ"/>
    <property type="match status" value="1"/>
</dbReference>
<dbReference type="InterPro" id="IPR009875">
    <property type="entry name" value="PilZ_domain"/>
</dbReference>
<dbReference type="SUPFAM" id="SSF141371">
    <property type="entry name" value="PilZ domain-like"/>
    <property type="match status" value="1"/>
</dbReference>
<evidence type="ECO:0000259" key="2">
    <source>
        <dbReference type="Pfam" id="PF07238"/>
    </source>
</evidence>
<sequence length="138" mass="14762">MSAEHRNEVRQRVFLKGRISFNNGASSMDCMVRDFSPSGARLALSETATLPASFDLYIPQKDRTYRATLRWRREDGIGVTFAEEAAAAAPPPPAAPAAETADASLTVLLRRISELEAENAALRRVLAGMAQAGGTAAA</sequence>
<comment type="caution">
    <text evidence="3">The sequence shown here is derived from an EMBL/GenBank/DDBJ whole genome shotgun (WGS) entry which is preliminary data.</text>
</comment>
<dbReference type="EMBL" id="BPQM01000025">
    <property type="protein sequence ID" value="GJD77902.1"/>
    <property type="molecule type" value="Genomic_DNA"/>
</dbReference>
<dbReference type="Proteomes" id="UP001055108">
    <property type="component" value="Unassembled WGS sequence"/>
</dbReference>
<keyword evidence="1" id="KW-0175">Coiled coil</keyword>
<reference evidence="3" key="2">
    <citation type="submission" date="2021-08" db="EMBL/GenBank/DDBJ databases">
        <authorList>
            <person name="Tani A."/>
            <person name="Ola A."/>
            <person name="Ogura Y."/>
            <person name="Katsura K."/>
            <person name="Hayashi T."/>
        </authorList>
    </citation>
    <scope>NUCLEOTIDE SEQUENCE</scope>
    <source>
        <strain evidence="3">NBRC 103626</strain>
    </source>
</reference>
<protein>
    <recommendedName>
        <fullName evidence="2">PilZ domain-containing protein</fullName>
    </recommendedName>
</protein>
<keyword evidence="4" id="KW-1185">Reference proteome</keyword>
<gene>
    <name evidence="3" type="ORF">NBEOAGPD_1113</name>
</gene>
<feature type="domain" description="PilZ" evidence="2">
    <location>
        <begin position="5"/>
        <end position="83"/>
    </location>
</feature>
<dbReference type="RefSeq" id="WP_238301633.1">
    <property type="nucleotide sequence ID" value="NZ_BPQM01000025.1"/>
</dbReference>
<dbReference type="Gene3D" id="2.40.10.220">
    <property type="entry name" value="predicted glycosyltransferase like domains"/>
    <property type="match status" value="1"/>
</dbReference>
<feature type="coiled-coil region" evidence="1">
    <location>
        <begin position="98"/>
        <end position="132"/>
    </location>
</feature>
<name>A0AA37HNA4_9HYPH</name>